<keyword evidence="3" id="KW-0285">Flavoprotein</keyword>
<dbReference type="FunFam" id="3.50.50.60:FF:000082">
    <property type="entry name" value="protein MTO1 homolog, mitochondrial isoform X1"/>
    <property type="match status" value="1"/>
</dbReference>
<dbReference type="GO" id="GO:0005739">
    <property type="term" value="C:mitochondrion"/>
    <property type="evidence" value="ECO:0007669"/>
    <property type="project" value="GOC"/>
</dbReference>
<name>A0AA36DFQ5_9BILA</name>
<evidence type="ECO:0000256" key="2">
    <source>
        <dbReference type="ARBA" id="ARBA00007653"/>
    </source>
</evidence>
<dbReference type="PANTHER" id="PTHR11806">
    <property type="entry name" value="GLUCOSE INHIBITED DIVISION PROTEIN A"/>
    <property type="match status" value="1"/>
</dbReference>
<proteinExistence type="inferred from homology"/>
<dbReference type="InterPro" id="IPR026904">
    <property type="entry name" value="MnmG_C"/>
</dbReference>
<comment type="similarity">
    <text evidence="2">Belongs to the MnmG family.</text>
</comment>
<dbReference type="FunFam" id="3.50.50.60:FF:000002">
    <property type="entry name" value="tRNA uridine 5-carboxymethylaminomethyl modification enzyme MnmG"/>
    <property type="match status" value="1"/>
</dbReference>
<dbReference type="InterPro" id="IPR044920">
    <property type="entry name" value="MnmG_C_subdom_sf"/>
</dbReference>
<dbReference type="InterPro" id="IPR036188">
    <property type="entry name" value="FAD/NAD-bd_sf"/>
</dbReference>
<dbReference type="InterPro" id="IPR002218">
    <property type="entry name" value="MnmG-rel"/>
</dbReference>
<dbReference type="Proteomes" id="UP001177023">
    <property type="component" value="Unassembled WGS sequence"/>
</dbReference>
<protein>
    <recommendedName>
        <fullName evidence="5">tRNA uridine 5-carboxymethylaminomethyl modification enzyme C-terminal subdomain domain-containing protein</fullName>
    </recommendedName>
</protein>
<gene>
    <name evidence="6" type="ORF">MSPICULIGERA_LOCUS24812</name>
</gene>
<dbReference type="InterPro" id="IPR004416">
    <property type="entry name" value="MnmG"/>
</dbReference>
<dbReference type="GO" id="GO:0070899">
    <property type="term" value="P:mitochondrial tRNA wobble uridine modification"/>
    <property type="evidence" value="ECO:0007669"/>
    <property type="project" value="UniProtKB-ARBA"/>
</dbReference>
<dbReference type="GO" id="GO:0030488">
    <property type="term" value="P:tRNA methylation"/>
    <property type="evidence" value="ECO:0007669"/>
    <property type="project" value="TreeGrafter"/>
</dbReference>
<dbReference type="FunFam" id="1.10.150.570:FF:000001">
    <property type="entry name" value="tRNA uridine 5-carboxymethylaminomethyl modification enzyme MnmG"/>
    <property type="match status" value="1"/>
</dbReference>
<dbReference type="AlphaFoldDB" id="A0AA36DFQ5"/>
<dbReference type="Gene3D" id="3.50.50.60">
    <property type="entry name" value="FAD/NAD(P)-binding domain"/>
    <property type="match status" value="2"/>
</dbReference>
<dbReference type="Pfam" id="PF13911">
    <property type="entry name" value="AhpC-TSA_2"/>
    <property type="match status" value="1"/>
</dbReference>
<dbReference type="InterPro" id="IPR020595">
    <property type="entry name" value="MnmG-rel_CS"/>
</dbReference>
<dbReference type="PROSITE" id="PS01280">
    <property type="entry name" value="GIDA_1"/>
    <property type="match status" value="1"/>
</dbReference>
<dbReference type="InterPro" id="IPR040131">
    <property type="entry name" value="MnmG_N"/>
</dbReference>
<dbReference type="SUPFAM" id="SSF51905">
    <property type="entry name" value="FAD/NAD(P)-binding domain"/>
    <property type="match status" value="1"/>
</dbReference>
<dbReference type="InterPro" id="IPR032801">
    <property type="entry name" value="PXL2A/B/C"/>
</dbReference>
<dbReference type="GO" id="GO:0050660">
    <property type="term" value="F:flavin adenine dinucleotide binding"/>
    <property type="evidence" value="ECO:0007669"/>
    <property type="project" value="InterPro"/>
</dbReference>
<dbReference type="CDD" id="cd02970">
    <property type="entry name" value="PRX_like2"/>
    <property type="match status" value="1"/>
</dbReference>
<dbReference type="PROSITE" id="PS01281">
    <property type="entry name" value="GIDA_2"/>
    <property type="match status" value="1"/>
</dbReference>
<keyword evidence="4" id="KW-0274">FAD</keyword>
<dbReference type="Pfam" id="PF01134">
    <property type="entry name" value="GIDA"/>
    <property type="match status" value="1"/>
</dbReference>
<evidence type="ECO:0000313" key="7">
    <source>
        <dbReference type="Proteomes" id="UP001177023"/>
    </source>
</evidence>
<feature type="non-terminal residue" evidence="6">
    <location>
        <position position="1"/>
    </location>
</feature>
<comment type="caution">
    <text evidence="6">The sequence shown here is derived from an EMBL/GenBank/DDBJ whole genome shotgun (WGS) entry which is preliminary data.</text>
</comment>
<sequence length="848" mass="93999">MALTIGYGALAALGGAIIYANLPTRLTIGAIAPTAQYLASAKLVKIDDEKSVDKSKSLEASTLFNKGPTMVMAVRRPGCLLCRREAAHLSELKSLLDEKKIALIGVVHETKGVNEFKPYFKGDIYFDEEKHFYGPNQRWLPVWMGFLRVGTYRNVWATKQEGFEGNMRGEGRLLGGVYLVDGDRLVWHHLEKEWGDAANIDEVQLMLPRLGIIRKFSSKSVVHDVIVIGGGHAGCEAAAAAARCGASTVLLTHKASTIGEMSCNPSFGGIGKGHLLREVDALDGVSPRICDKSAITYQALNRTHGPAVIGLRAQIDRKLYKKHMQKEILESTPGLSVIEGAVEDLSYEDLNGKPVVNGVILESGEKLAARSVVITTGTFLGAEIFLGIKRWPAGRIGEKSSTGLPATFRRIGVELGRLRTGTPPRIVKNTVDFSKFTAMMPDEVPIPFSFLTENVWLPPEEQLPTYLGETNERVREIAQANLHRNEHVQAEHNGPRYCPSLESKVIRFPHLTHRLFLEHEGLDSDLIYPQGMSMTFEESVQLEIMRAIPGLEKVEIAQPGYGVQYDFVNPRQLKTSLEMKNVSGLFLAGQINGTTGYEEAAAQGILAGINAAASANGSEPLHLGRTQAYLGVLIDDLTTLGTNEPYRMFTSRAECRLHLRPDNADMRLTRLGHEHGAISDRRWQHFEALENDLTIISDRLKSVSLSMAKWGRLIPRLQAPRQSSKVNTAYDMISRHAVSFEEIADALPEFSDLRTQTSLEERIRVDSLYSEQHQRMQEKISEIERESTTEIPEDINYGLMKGMSDECMEKLDRMKPGTLAAATRIPGITPEAIVVLLRHLKRSPEARR</sequence>
<accession>A0AA36DFQ5</accession>
<dbReference type="InterPro" id="IPR049312">
    <property type="entry name" value="GIDA_C_N"/>
</dbReference>
<dbReference type="InterPro" id="IPR047001">
    <property type="entry name" value="MnmG_C_subdom"/>
</dbReference>
<evidence type="ECO:0000256" key="4">
    <source>
        <dbReference type="ARBA" id="ARBA00022827"/>
    </source>
</evidence>
<dbReference type="SMART" id="SM01228">
    <property type="entry name" value="GIDA_assoc_3"/>
    <property type="match status" value="1"/>
</dbReference>
<dbReference type="Gene3D" id="1.10.150.570">
    <property type="entry name" value="GidA associated domain, C-terminal subdomain"/>
    <property type="match status" value="1"/>
</dbReference>
<evidence type="ECO:0000256" key="1">
    <source>
        <dbReference type="ARBA" id="ARBA00001974"/>
    </source>
</evidence>
<comment type="cofactor">
    <cofactor evidence="1">
        <name>FAD</name>
        <dbReference type="ChEBI" id="CHEBI:57692"/>
    </cofactor>
</comment>
<dbReference type="Pfam" id="PF21680">
    <property type="entry name" value="GIDA_C_1st"/>
    <property type="match status" value="1"/>
</dbReference>
<dbReference type="PANTHER" id="PTHR11806:SF0">
    <property type="entry name" value="PROTEIN MTO1 HOMOLOG, MITOCHONDRIAL"/>
    <property type="match status" value="1"/>
</dbReference>
<evidence type="ECO:0000256" key="3">
    <source>
        <dbReference type="ARBA" id="ARBA00022630"/>
    </source>
</evidence>
<dbReference type="Pfam" id="PF13932">
    <property type="entry name" value="SAM_GIDA_C"/>
    <property type="match status" value="1"/>
</dbReference>
<evidence type="ECO:0000259" key="5">
    <source>
        <dbReference type="SMART" id="SM01228"/>
    </source>
</evidence>
<reference evidence="6" key="1">
    <citation type="submission" date="2023-06" db="EMBL/GenBank/DDBJ databases">
        <authorList>
            <person name="Delattre M."/>
        </authorList>
    </citation>
    <scope>NUCLEOTIDE SEQUENCE</scope>
    <source>
        <strain evidence="6">AF72</strain>
    </source>
</reference>
<dbReference type="GO" id="GO:0005829">
    <property type="term" value="C:cytosol"/>
    <property type="evidence" value="ECO:0007669"/>
    <property type="project" value="TreeGrafter"/>
</dbReference>
<dbReference type="NCBIfam" id="TIGR00136">
    <property type="entry name" value="mnmG_gidA"/>
    <property type="match status" value="1"/>
</dbReference>
<dbReference type="EMBL" id="CATQJA010002709">
    <property type="protein sequence ID" value="CAJ0586830.1"/>
    <property type="molecule type" value="Genomic_DNA"/>
</dbReference>
<keyword evidence="7" id="KW-1185">Reference proteome</keyword>
<organism evidence="6 7">
    <name type="scientific">Mesorhabditis spiculigera</name>
    <dbReference type="NCBI Taxonomy" id="96644"/>
    <lineage>
        <taxon>Eukaryota</taxon>
        <taxon>Metazoa</taxon>
        <taxon>Ecdysozoa</taxon>
        <taxon>Nematoda</taxon>
        <taxon>Chromadorea</taxon>
        <taxon>Rhabditida</taxon>
        <taxon>Rhabditina</taxon>
        <taxon>Rhabditomorpha</taxon>
        <taxon>Rhabditoidea</taxon>
        <taxon>Rhabditidae</taxon>
        <taxon>Mesorhabditinae</taxon>
        <taxon>Mesorhabditis</taxon>
    </lineage>
</organism>
<feature type="domain" description="tRNA uridine 5-carboxymethylaminomethyl modification enzyme C-terminal subdomain" evidence="5">
    <location>
        <begin position="767"/>
        <end position="838"/>
    </location>
</feature>
<evidence type="ECO:0000313" key="6">
    <source>
        <dbReference type="EMBL" id="CAJ0586830.1"/>
    </source>
</evidence>